<accession>A0A1I7YBC1</accession>
<keyword evidence="2" id="KW-0472">Membrane</keyword>
<sequence length="176" mass="20142">MVAFVYEVPVILNSKAIMWTFDAFIIFPPDVLPIDHTVFISYMNDYNNRILLGSMILSYLALIVALAVKGKGISQTKTQAQVFTVAALICGLNFCPGFIFFLLETIPFMEIMLYVCLFMWQMGNDRNKRRRTHLNLLQQVNSLGSEKFISKAARYTSKQRQQHCASSAVKRKNRSE</sequence>
<feature type="compositionally biased region" description="Polar residues" evidence="1">
    <location>
        <begin position="156"/>
        <end position="165"/>
    </location>
</feature>
<name>A0A1I7YBC1_9BILA</name>
<organism evidence="3 4">
    <name type="scientific">Steinernema glaseri</name>
    <dbReference type="NCBI Taxonomy" id="37863"/>
    <lineage>
        <taxon>Eukaryota</taxon>
        <taxon>Metazoa</taxon>
        <taxon>Ecdysozoa</taxon>
        <taxon>Nematoda</taxon>
        <taxon>Chromadorea</taxon>
        <taxon>Rhabditida</taxon>
        <taxon>Tylenchina</taxon>
        <taxon>Panagrolaimomorpha</taxon>
        <taxon>Strongyloidoidea</taxon>
        <taxon>Steinernematidae</taxon>
        <taxon>Steinernema</taxon>
    </lineage>
</organism>
<feature type="transmembrane region" description="Helical" evidence="2">
    <location>
        <begin position="50"/>
        <end position="68"/>
    </location>
</feature>
<evidence type="ECO:0000256" key="1">
    <source>
        <dbReference type="SAM" id="MobiDB-lite"/>
    </source>
</evidence>
<keyword evidence="2" id="KW-0812">Transmembrane</keyword>
<evidence type="ECO:0000313" key="3">
    <source>
        <dbReference type="Proteomes" id="UP000095287"/>
    </source>
</evidence>
<dbReference type="Pfam" id="PF10321">
    <property type="entry name" value="7TM_GPCR_Srt"/>
    <property type="match status" value="1"/>
</dbReference>
<feature type="region of interest" description="Disordered" evidence="1">
    <location>
        <begin position="154"/>
        <end position="176"/>
    </location>
</feature>
<protein>
    <submittedName>
        <fullName evidence="4">7TM_GPCR_Srx domain-containing protein</fullName>
    </submittedName>
</protein>
<proteinExistence type="predicted"/>
<evidence type="ECO:0000313" key="4">
    <source>
        <dbReference type="WBParaSite" id="L893_g14559.t1"/>
    </source>
</evidence>
<dbReference type="AlphaFoldDB" id="A0A1I7YBC1"/>
<dbReference type="Proteomes" id="UP000095287">
    <property type="component" value="Unplaced"/>
</dbReference>
<keyword evidence="3" id="KW-1185">Reference proteome</keyword>
<dbReference type="WBParaSite" id="L893_g14559.t1">
    <property type="protein sequence ID" value="L893_g14559.t1"/>
    <property type="gene ID" value="L893_g14559"/>
</dbReference>
<keyword evidence="2" id="KW-1133">Transmembrane helix</keyword>
<feature type="transmembrane region" description="Helical" evidence="2">
    <location>
        <begin position="106"/>
        <end position="123"/>
    </location>
</feature>
<evidence type="ECO:0000256" key="2">
    <source>
        <dbReference type="SAM" id="Phobius"/>
    </source>
</evidence>
<feature type="transmembrane region" description="Helical" evidence="2">
    <location>
        <begin position="80"/>
        <end position="100"/>
    </location>
</feature>
<reference evidence="4" key="1">
    <citation type="submission" date="2016-11" db="UniProtKB">
        <authorList>
            <consortium name="WormBaseParasite"/>
        </authorList>
    </citation>
    <scope>IDENTIFICATION</scope>
</reference>
<dbReference type="InterPro" id="IPR019425">
    <property type="entry name" value="7TM_GPCR_serpentine_rcpt_Srt"/>
</dbReference>